<reference evidence="3 4" key="1">
    <citation type="submission" date="2017-06" db="EMBL/GenBank/DDBJ databases">
        <title>Reclassification of a Polynucleobacter cosmopolitanus strain isolated from tropical Lake Victoria as Polynucleobacter victoriensis comb. nov.</title>
        <authorList>
            <person name="Hahn M.W."/>
        </authorList>
    </citation>
    <scope>NUCLEOTIDE SEQUENCE [LARGE SCALE GENOMIC DNA]</scope>
    <source>
        <strain evidence="3 4">MWH-MoIso2</strain>
    </source>
</reference>
<dbReference type="Proteomes" id="UP000215188">
    <property type="component" value="Unassembled WGS sequence"/>
</dbReference>
<proteinExistence type="predicted"/>
<accession>A0A229FUL8</accession>
<feature type="chain" id="PRO_5013166949" description="DUF2782 domain-containing protein" evidence="2">
    <location>
        <begin position="38"/>
        <end position="136"/>
    </location>
</feature>
<evidence type="ECO:0000256" key="1">
    <source>
        <dbReference type="SAM" id="MobiDB-lite"/>
    </source>
</evidence>
<keyword evidence="2" id="KW-0732">Signal</keyword>
<dbReference type="AlphaFoldDB" id="A0A229FUL8"/>
<evidence type="ECO:0000313" key="4">
    <source>
        <dbReference type="Proteomes" id="UP000215188"/>
    </source>
</evidence>
<keyword evidence="4" id="KW-1185">Reference proteome</keyword>
<organism evidence="3 4">
    <name type="scientific">Polynucleobacter cosmopolitanus</name>
    <dbReference type="NCBI Taxonomy" id="351345"/>
    <lineage>
        <taxon>Bacteria</taxon>
        <taxon>Pseudomonadati</taxon>
        <taxon>Pseudomonadota</taxon>
        <taxon>Betaproteobacteria</taxon>
        <taxon>Burkholderiales</taxon>
        <taxon>Burkholderiaceae</taxon>
        <taxon>Polynucleobacter</taxon>
    </lineage>
</organism>
<feature type="signal peptide" evidence="2">
    <location>
        <begin position="1"/>
        <end position="37"/>
    </location>
</feature>
<evidence type="ECO:0008006" key="5">
    <source>
        <dbReference type="Google" id="ProtNLM"/>
    </source>
</evidence>
<protein>
    <recommendedName>
        <fullName evidence="5">DUF2782 domain-containing protein</fullName>
    </recommendedName>
</protein>
<evidence type="ECO:0000256" key="2">
    <source>
        <dbReference type="SAM" id="SignalP"/>
    </source>
</evidence>
<feature type="region of interest" description="Disordered" evidence="1">
    <location>
        <begin position="55"/>
        <end position="84"/>
    </location>
</feature>
<gene>
    <name evidence="3" type="ORF">AOC33_00440</name>
</gene>
<comment type="caution">
    <text evidence="3">The sequence shown here is derived from an EMBL/GenBank/DDBJ whole genome shotgun (WGS) entry which is preliminary data.</text>
</comment>
<feature type="compositionally biased region" description="Basic and acidic residues" evidence="1">
    <location>
        <begin position="68"/>
        <end position="84"/>
    </location>
</feature>
<evidence type="ECO:0000313" key="3">
    <source>
        <dbReference type="EMBL" id="OXL15603.1"/>
    </source>
</evidence>
<name>A0A229FUL8_9BURK</name>
<dbReference type="EMBL" id="NJGG01000001">
    <property type="protein sequence ID" value="OXL15603.1"/>
    <property type="molecule type" value="Genomic_DNA"/>
</dbReference>
<sequence>MKTPTFSQINASKNTPFKLVLSSLITTLILVSQGLMAQNTQALSAEELQRINQQPITPKVKNNAETGKLTEKKPTFQHQEADGTSIKEYKEGGKATEVIVESSFGTRYELSTPDDAASPKIRDQNVNRVPTIRMPF</sequence>